<reference evidence="1 2" key="1">
    <citation type="submission" date="2021-07" db="EMBL/GenBank/DDBJ databases">
        <authorList>
            <person name="Palmer J.M."/>
        </authorList>
    </citation>
    <scope>NUCLEOTIDE SEQUENCE [LARGE SCALE GENOMIC DNA]</scope>
    <source>
        <strain evidence="1 2">AT_MEX2019</strain>
        <tissue evidence="1">Muscle</tissue>
    </source>
</reference>
<protein>
    <submittedName>
        <fullName evidence="1">Uncharacterized protein</fullName>
    </submittedName>
</protein>
<dbReference type="Proteomes" id="UP001345963">
    <property type="component" value="Unassembled WGS sequence"/>
</dbReference>
<evidence type="ECO:0000313" key="2">
    <source>
        <dbReference type="Proteomes" id="UP001345963"/>
    </source>
</evidence>
<evidence type="ECO:0000313" key="1">
    <source>
        <dbReference type="EMBL" id="MED6261543.1"/>
    </source>
</evidence>
<organism evidence="1 2">
    <name type="scientific">Ataeniobius toweri</name>
    <dbReference type="NCBI Taxonomy" id="208326"/>
    <lineage>
        <taxon>Eukaryota</taxon>
        <taxon>Metazoa</taxon>
        <taxon>Chordata</taxon>
        <taxon>Craniata</taxon>
        <taxon>Vertebrata</taxon>
        <taxon>Euteleostomi</taxon>
        <taxon>Actinopterygii</taxon>
        <taxon>Neopterygii</taxon>
        <taxon>Teleostei</taxon>
        <taxon>Neoteleostei</taxon>
        <taxon>Acanthomorphata</taxon>
        <taxon>Ovalentaria</taxon>
        <taxon>Atherinomorphae</taxon>
        <taxon>Cyprinodontiformes</taxon>
        <taxon>Goodeidae</taxon>
        <taxon>Ataeniobius</taxon>
    </lineage>
</organism>
<comment type="caution">
    <text evidence="1">The sequence shown here is derived from an EMBL/GenBank/DDBJ whole genome shotgun (WGS) entry which is preliminary data.</text>
</comment>
<accession>A0ABU7CF36</accession>
<proteinExistence type="predicted"/>
<gene>
    <name evidence="1" type="ORF">ATANTOWER_006565</name>
</gene>
<dbReference type="EMBL" id="JAHUTI010090253">
    <property type="protein sequence ID" value="MED6261543.1"/>
    <property type="molecule type" value="Genomic_DNA"/>
</dbReference>
<sequence length="102" mass="11564">MFYRLEVRVVQKQHVSLFIHSKTSYLSVRDHSPVGKNSFIELSTIGPEAARNIRILTTFNNSGRITCLIGHKPETAGTALSTTRKPSRLLRYSVKARHNKTK</sequence>
<keyword evidence="2" id="KW-1185">Reference proteome</keyword>
<name>A0ABU7CF36_9TELE</name>